<keyword evidence="2" id="KW-1185">Reference proteome</keyword>
<organism evidence="1 2">
    <name type="scientific">Umezawaea endophytica</name>
    <dbReference type="NCBI Taxonomy" id="1654476"/>
    <lineage>
        <taxon>Bacteria</taxon>
        <taxon>Bacillati</taxon>
        <taxon>Actinomycetota</taxon>
        <taxon>Actinomycetes</taxon>
        <taxon>Pseudonocardiales</taxon>
        <taxon>Pseudonocardiaceae</taxon>
        <taxon>Umezawaea</taxon>
    </lineage>
</organism>
<evidence type="ECO:0000313" key="2">
    <source>
        <dbReference type="Proteomes" id="UP001141259"/>
    </source>
</evidence>
<protein>
    <submittedName>
        <fullName evidence="1">DPP IV N-terminal domain-containing protein</fullName>
    </submittedName>
</protein>
<dbReference type="SUPFAM" id="SSF82171">
    <property type="entry name" value="DPP6 N-terminal domain-like"/>
    <property type="match status" value="1"/>
</dbReference>
<dbReference type="RefSeq" id="WP_259629879.1">
    <property type="nucleotide sequence ID" value="NZ_JANYMP010000046.1"/>
</dbReference>
<dbReference type="Proteomes" id="UP001141259">
    <property type="component" value="Unassembled WGS sequence"/>
</dbReference>
<gene>
    <name evidence="1" type="ORF">NZH93_47010</name>
</gene>
<dbReference type="AlphaFoldDB" id="A0A9X2VXD9"/>
<dbReference type="Gene3D" id="2.140.10.30">
    <property type="entry name" value="Dipeptidylpeptidase IV, N-terminal domain"/>
    <property type="match status" value="1"/>
</dbReference>
<evidence type="ECO:0000313" key="1">
    <source>
        <dbReference type="EMBL" id="MCS7484429.1"/>
    </source>
</evidence>
<dbReference type="EMBL" id="JANYMP010000046">
    <property type="protein sequence ID" value="MCS7484429.1"/>
    <property type="molecule type" value="Genomic_DNA"/>
</dbReference>
<accession>A0A9X2VXD9</accession>
<name>A0A9X2VXD9_9PSEU</name>
<reference evidence="1" key="1">
    <citation type="submission" date="2022-08" db="EMBL/GenBank/DDBJ databases">
        <authorList>
            <person name="Tistechok S."/>
            <person name="Samborskyy M."/>
            <person name="Roman I."/>
        </authorList>
    </citation>
    <scope>NUCLEOTIDE SEQUENCE</scope>
    <source>
        <strain evidence="1">DSM 103496</strain>
    </source>
</reference>
<comment type="caution">
    <text evidence="1">The sequence shown here is derived from an EMBL/GenBank/DDBJ whole genome shotgun (WGS) entry which is preliminary data.</text>
</comment>
<sequence length="110" mass="11687">MHRQVYRVGLDGGDLRRVTDDDLEHDLAASPSGRYAVDVASDLATPSVSVLRGLDTGEVLPLERADPTALLATGWTPPERFRALAADGTTPVYGVLHRSASGRRPPLVAG</sequence>
<proteinExistence type="predicted"/>